<dbReference type="Gene3D" id="1.10.1660.10">
    <property type="match status" value="1"/>
</dbReference>
<dbReference type="PANTHER" id="PTHR30204:SF90">
    <property type="entry name" value="HTH-TYPE TRANSCRIPTIONAL ACTIVATOR MTA"/>
    <property type="match status" value="1"/>
</dbReference>
<feature type="domain" description="HTH merR-type" evidence="5">
    <location>
        <begin position="1"/>
        <end position="69"/>
    </location>
</feature>
<evidence type="ECO:0000256" key="1">
    <source>
        <dbReference type="ARBA" id="ARBA00023015"/>
    </source>
</evidence>
<comment type="caution">
    <text evidence="6">The sequence shown here is derived from an EMBL/GenBank/DDBJ whole genome shotgun (WGS) entry which is preliminary data.</text>
</comment>
<dbReference type="Pfam" id="PF07739">
    <property type="entry name" value="TipAS"/>
    <property type="match status" value="1"/>
</dbReference>
<dbReference type="InterPro" id="IPR012925">
    <property type="entry name" value="TipAS_dom"/>
</dbReference>
<evidence type="ECO:0000256" key="4">
    <source>
        <dbReference type="ARBA" id="ARBA00023163"/>
    </source>
</evidence>
<reference evidence="6 7" key="1">
    <citation type="submission" date="2018-05" db="EMBL/GenBank/DDBJ databases">
        <title>Genomic Encyclopedia of Type Strains, Phase IV (KMG-IV): sequencing the most valuable type-strain genomes for metagenomic binning, comparative biology and taxonomic classification.</title>
        <authorList>
            <person name="Goeker M."/>
        </authorList>
    </citation>
    <scope>NUCLEOTIDE SEQUENCE [LARGE SCALE GENOMIC DNA]</scope>
    <source>
        <strain evidence="6 7">DSM 28556</strain>
    </source>
</reference>
<gene>
    <name evidence="6" type="ORF">DFR56_11050</name>
</gene>
<dbReference type="RefSeq" id="WP_110396013.1">
    <property type="nucleotide sequence ID" value="NZ_JBHUHB010000001.1"/>
</dbReference>
<sequence>MKVKEVAELVGISVRTLHYYDEIGLLKPDNITESGYRLYSERNLEQLQQILFFRELGFPLKEIRTMMENPAFSQFEALQMHKKVLLKKREHLDILIKTIDKTIAFSKGEIEMTKEERFAGFNFDQDEFEQEARERWGDEAIDASKAKIANLSKNEKRNMEEAFEEVYTKLAEVRYFPAESVEAQQAIEEWWVYLNKIGNYTLEAFKGLGEMYISDERFTKNIDAYGEGLAQFMCDAMRVFAENNK</sequence>
<keyword evidence="4" id="KW-0804">Transcription</keyword>
<keyword evidence="1" id="KW-0805">Transcription regulation</keyword>
<dbReference type="CDD" id="cd01106">
    <property type="entry name" value="HTH_TipAL-Mta"/>
    <property type="match status" value="1"/>
</dbReference>
<dbReference type="InterPro" id="IPR047057">
    <property type="entry name" value="MerR_fam"/>
</dbReference>
<dbReference type="InterPro" id="IPR000551">
    <property type="entry name" value="MerR-type_HTH_dom"/>
</dbReference>
<organism evidence="6 7">
    <name type="scientific">Pseudogracilibacillus auburnensis</name>
    <dbReference type="NCBI Taxonomy" id="1494959"/>
    <lineage>
        <taxon>Bacteria</taxon>
        <taxon>Bacillati</taxon>
        <taxon>Bacillota</taxon>
        <taxon>Bacilli</taxon>
        <taxon>Bacillales</taxon>
        <taxon>Bacillaceae</taxon>
        <taxon>Pseudogracilibacillus</taxon>
    </lineage>
</organism>
<accession>A0A2V3VV83</accession>
<dbReference type="GO" id="GO:0003700">
    <property type="term" value="F:DNA-binding transcription factor activity"/>
    <property type="evidence" value="ECO:0007669"/>
    <property type="project" value="InterPro"/>
</dbReference>
<proteinExistence type="predicted"/>
<dbReference type="SUPFAM" id="SSF46955">
    <property type="entry name" value="Putative DNA-binding domain"/>
    <property type="match status" value="1"/>
</dbReference>
<dbReference type="Proteomes" id="UP000247978">
    <property type="component" value="Unassembled WGS sequence"/>
</dbReference>
<dbReference type="PROSITE" id="PS50937">
    <property type="entry name" value="HTH_MERR_2"/>
    <property type="match status" value="1"/>
</dbReference>
<dbReference type="PRINTS" id="PR00040">
    <property type="entry name" value="HTHMERR"/>
</dbReference>
<dbReference type="SUPFAM" id="SSF89082">
    <property type="entry name" value="Antibiotic binding domain of TipA-like multidrug resistance regulators"/>
    <property type="match status" value="1"/>
</dbReference>
<dbReference type="InterPro" id="IPR009061">
    <property type="entry name" value="DNA-bd_dom_put_sf"/>
</dbReference>
<dbReference type="SMART" id="SM00422">
    <property type="entry name" value="HTH_MERR"/>
    <property type="match status" value="1"/>
</dbReference>
<dbReference type="EMBL" id="QJJQ01000010">
    <property type="protein sequence ID" value="PXW85550.1"/>
    <property type="molecule type" value="Genomic_DNA"/>
</dbReference>
<name>A0A2V3VV83_9BACI</name>
<dbReference type="Gene3D" id="1.10.490.50">
    <property type="entry name" value="Antibiotic binding domain of TipA-like multidrug resistance regulators"/>
    <property type="match status" value="1"/>
</dbReference>
<evidence type="ECO:0000313" key="7">
    <source>
        <dbReference type="Proteomes" id="UP000247978"/>
    </source>
</evidence>
<keyword evidence="7" id="KW-1185">Reference proteome</keyword>
<evidence type="ECO:0000259" key="5">
    <source>
        <dbReference type="PROSITE" id="PS50937"/>
    </source>
</evidence>
<dbReference type="InterPro" id="IPR036244">
    <property type="entry name" value="TipA-like_antibiotic-bd"/>
</dbReference>
<dbReference type="GO" id="GO:0003677">
    <property type="term" value="F:DNA binding"/>
    <property type="evidence" value="ECO:0007669"/>
    <property type="project" value="UniProtKB-KW"/>
</dbReference>
<evidence type="ECO:0000256" key="3">
    <source>
        <dbReference type="ARBA" id="ARBA00023159"/>
    </source>
</evidence>
<dbReference type="PANTHER" id="PTHR30204">
    <property type="entry name" value="REDOX-CYCLING DRUG-SENSING TRANSCRIPTIONAL ACTIVATOR SOXR"/>
    <property type="match status" value="1"/>
</dbReference>
<protein>
    <submittedName>
        <fullName evidence="6">DNA-binding transcriptional MerR regulator</fullName>
    </submittedName>
</protein>
<evidence type="ECO:0000313" key="6">
    <source>
        <dbReference type="EMBL" id="PXW85550.1"/>
    </source>
</evidence>
<evidence type="ECO:0000256" key="2">
    <source>
        <dbReference type="ARBA" id="ARBA00023125"/>
    </source>
</evidence>
<dbReference type="AlphaFoldDB" id="A0A2V3VV83"/>
<keyword evidence="3" id="KW-0010">Activator</keyword>
<dbReference type="OrthoDB" id="9814833at2"/>
<dbReference type="Pfam" id="PF13411">
    <property type="entry name" value="MerR_1"/>
    <property type="match status" value="1"/>
</dbReference>
<keyword evidence="2 6" id="KW-0238">DNA-binding</keyword>